<gene>
    <name evidence="1" type="ORF">RG963_12525</name>
</gene>
<evidence type="ECO:0000313" key="1">
    <source>
        <dbReference type="EMBL" id="MDR7666591.1"/>
    </source>
</evidence>
<proteinExistence type="predicted"/>
<reference evidence="2" key="1">
    <citation type="submission" date="2023-07" db="EMBL/GenBank/DDBJ databases">
        <title>Whole-genome sequencing of a new Methanosarcina sp. Z-7115.</title>
        <authorList>
            <person name="Zhilina T.N."/>
            <person name="Merkel A.Y."/>
        </authorList>
    </citation>
    <scope>NUCLEOTIDE SEQUENCE [LARGE SCALE GENOMIC DNA]</scope>
    <source>
        <strain evidence="2">Z-7115</strain>
    </source>
</reference>
<keyword evidence="1" id="KW-0378">Hydrolase</keyword>
<protein>
    <submittedName>
        <fullName evidence="1">Serine protease</fullName>
    </submittedName>
</protein>
<dbReference type="InterPro" id="IPR009003">
    <property type="entry name" value="Peptidase_S1_PA"/>
</dbReference>
<evidence type="ECO:0000313" key="2">
    <source>
        <dbReference type="Proteomes" id="UP001246244"/>
    </source>
</evidence>
<sequence>MIKAGSSFFHNGKRCTIGAVISLKGLLYMVTVSHIFRGEGDHLRADGMKLVVTRILKDYGLALIELPPDSAVEITEFGSPAELELAVLINDTRTIHYCRVVNAGASLLFLGFQCHDMPEPEDSGTPVLQGGKVIGMMSSTTLDTCMGIAISSNILRSLERQRKRK</sequence>
<accession>A0ABU2D3M8</accession>
<keyword evidence="2" id="KW-1185">Reference proteome</keyword>
<keyword evidence="1" id="KW-0645">Protease</keyword>
<dbReference type="RefSeq" id="WP_310576619.1">
    <property type="nucleotide sequence ID" value="NZ_JAVKPK010000057.1"/>
</dbReference>
<dbReference type="GO" id="GO:0008233">
    <property type="term" value="F:peptidase activity"/>
    <property type="evidence" value="ECO:0007669"/>
    <property type="project" value="UniProtKB-KW"/>
</dbReference>
<dbReference type="Proteomes" id="UP001246244">
    <property type="component" value="Unassembled WGS sequence"/>
</dbReference>
<dbReference type="SUPFAM" id="SSF50494">
    <property type="entry name" value="Trypsin-like serine proteases"/>
    <property type="match status" value="1"/>
</dbReference>
<dbReference type="EMBL" id="JAVKPK010000057">
    <property type="protein sequence ID" value="MDR7666591.1"/>
    <property type="molecule type" value="Genomic_DNA"/>
</dbReference>
<name>A0ABU2D3M8_9EURY</name>
<organism evidence="1 2">
    <name type="scientific">Methanosarcina baikalica</name>
    <dbReference type="NCBI Taxonomy" id="3073890"/>
    <lineage>
        <taxon>Archaea</taxon>
        <taxon>Methanobacteriati</taxon>
        <taxon>Methanobacteriota</taxon>
        <taxon>Stenosarchaea group</taxon>
        <taxon>Methanomicrobia</taxon>
        <taxon>Methanosarcinales</taxon>
        <taxon>Methanosarcinaceae</taxon>
        <taxon>Methanosarcina</taxon>
    </lineage>
</organism>
<dbReference type="GO" id="GO:0006508">
    <property type="term" value="P:proteolysis"/>
    <property type="evidence" value="ECO:0007669"/>
    <property type="project" value="UniProtKB-KW"/>
</dbReference>
<comment type="caution">
    <text evidence="1">The sequence shown here is derived from an EMBL/GenBank/DDBJ whole genome shotgun (WGS) entry which is preliminary data.</text>
</comment>